<dbReference type="PROSITE" id="PS00167">
    <property type="entry name" value="TRP_SYNTHASE_ALPHA"/>
    <property type="match status" value="1"/>
</dbReference>
<comment type="caution">
    <text evidence="10">The sequence shown here is derived from an EMBL/GenBank/DDBJ whole genome shotgun (WGS) entry which is preliminary data.</text>
</comment>
<dbReference type="InterPro" id="IPR011060">
    <property type="entry name" value="RibuloseP-bd_barrel"/>
</dbReference>
<sequence>METITHGKQYMQVVFNQTLEQNEKIFVPYIMGGDGGIESLIPTLQQLDQAGATAIEIGIPFSDPVADGPTIQEAGKRARETGVTLQQILDKLAEERQSIKAPIIVMTYLNPIFQFGVDRFMEVAQSAGIDGLIIPDLPLEHESFIRQAKEKYGLALIQLVSLTSSKERIKQIAQASEGFLYAVTVNGITGARQTFADDLATHFELLQTYSDVPVLAGFGISTPDHVQSMTEVADGVVVGSQIIQSLKANDFDHIHALINAKDNQ</sequence>
<comment type="function">
    <text evidence="8">The alpha subunit is responsible for the aldol cleavage of indoleglycerol phosphate to indole and glyceraldehyde 3-phosphate.</text>
</comment>
<dbReference type="RefSeq" id="WP_306975746.1">
    <property type="nucleotide sequence ID" value="NZ_JAUSTQ010000004.1"/>
</dbReference>
<dbReference type="EMBL" id="JAUSTQ010000004">
    <property type="protein sequence ID" value="MDQ0159343.1"/>
    <property type="molecule type" value="Genomic_DNA"/>
</dbReference>
<evidence type="ECO:0000256" key="1">
    <source>
        <dbReference type="ARBA" id="ARBA00004733"/>
    </source>
</evidence>
<dbReference type="EC" id="4.2.1.20" evidence="8"/>
<gene>
    <name evidence="8" type="primary">trpA</name>
    <name evidence="10" type="ORF">J2S77_001307</name>
</gene>
<evidence type="ECO:0000256" key="6">
    <source>
        <dbReference type="ARBA" id="ARBA00023239"/>
    </source>
</evidence>
<dbReference type="InterPro" id="IPR013785">
    <property type="entry name" value="Aldolase_TIM"/>
</dbReference>
<proteinExistence type="inferred from homology"/>
<protein>
    <recommendedName>
        <fullName evidence="8">Tryptophan synthase alpha chain</fullName>
        <ecNumber evidence="8">4.2.1.20</ecNumber>
    </recommendedName>
</protein>
<evidence type="ECO:0000256" key="5">
    <source>
        <dbReference type="ARBA" id="ARBA00023141"/>
    </source>
</evidence>
<dbReference type="HAMAP" id="MF_00131">
    <property type="entry name" value="Trp_synth_alpha"/>
    <property type="match status" value="1"/>
</dbReference>
<dbReference type="PANTHER" id="PTHR43406">
    <property type="entry name" value="TRYPTOPHAN SYNTHASE, ALPHA CHAIN"/>
    <property type="match status" value="1"/>
</dbReference>
<dbReference type="InterPro" id="IPR018204">
    <property type="entry name" value="Trp_synthase_alpha_AS"/>
</dbReference>
<keyword evidence="4 8" id="KW-0822">Tryptophan biosynthesis</keyword>
<feature type="active site" description="Proton acceptor" evidence="8">
    <location>
        <position position="67"/>
    </location>
</feature>
<dbReference type="Proteomes" id="UP001224359">
    <property type="component" value="Unassembled WGS sequence"/>
</dbReference>
<dbReference type="InterPro" id="IPR002028">
    <property type="entry name" value="Trp_synthase_suA"/>
</dbReference>
<dbReference type="Pfam" id="PF00290">
    <property type="entry name" value="Trp_syntA"/>
    <property type="match status" value="1"/>
</dbReference>
<comment type="pathway">
    <text evidence="1 8">Amino-acid biosynthesis; L-tryptophan biosynthesis; L-tryptophan from chorismate: step 5/5.</text>
</comment>
<dbReference type="PANTHER" id="PTHR43406:SF1">
    <property type="entry name" value="TRYPTOPHAN SYNTHASE ALPHA CHAIN, CHLOROPLASTIC"/>
    <property type="match status" value="1"/>
</dbReference>
<evidence type="ECO:0000256" key="9">
    <source>
        <dbReference type="RuleBase" id="RU003662"/>
    </source>
</evidence>
<evidence type="ECO:0000256" key="7">
    <source>
        <dbReference type="ARBA" id="ARBA00049047"/>
    </source>
</evidence>
<keyword evidence="3 8" id="KW-0028">Amino-acid biosynthesis</keyword>
<comment type="similarity">
    <text evidence="8 9">Belongs to the TrpA family.</text>
</comment>
<evidence type="ECO:0000313" key="11">
    <source>
        <dbReference type="Proteomes" id="UP001224359"/>
    </source>
</evidence>
<evidence type="ECO:0000256" key="8">
    <source>
        <dbReference type="HAMAP-Rule" id="MF_00131"/>
    </source>
</evidence>
<keyword evidence="5 8" id="KW-0057">Aromatic amino acid biosynthesis</keyword>
<comment type="catalytic activity">
    <reaction evidence="7 8">
        <text>(1S,2R)-1-C-(indol-3-yl)glycerol 3-phosphate + L-serine = D-glyceraldehyde 3-phosphate + L-tryptophan + H2O</text>
        <dbReference type="Rhea" id="RHEA:10532"/>
        <dbReference type="ChEBI" id="CHEBI:15377"/>
        <dbReference type="ChEBI" id="CHEBI:33384"/>
        <dbReference type="ChEBI" id="CHEBI:57912"/>
        <dbReference type="ChEBI" id="CHEBI:58866"/>
        <dbReference type="ChEBI" id="CHEBI:59776"/>
        <dbReference type="EC" id="4.2.1.20"/>
    </reaction>
</comment>
<evidence type="ECO:0000256" key="3">
    <source>
        <dbReference type="ARBA" id="ARBA00022605"/>
    </source>
</evidence>
<dbReference type="CDD" id="cd04724">
    <property type="entry name" value="Tryptophan_synthase_alpha"/>
    <property type="match status" value="1"/>
</dbReference>
<dbReference type="Gene3D" id="3.20.20.70">
    <property type="entry name" value="Aldolase class I"/>
    <property type="match status" value="1"/>
</dbReference>
<dbReference type="SUPFAM" id="SSF51366">
    <property type="entry name" value="Ribulose-phoshate binding barrel"/>
    <property type="match status" value="1"/>
</dbReference>
<dbReference type="NCBIfam" id="TIGR00262">
    <property type="entry name" value="trpA"/>
    <property type="match status" value="1"/>
</dbReference>
<evidence type="ECO:0000256" key="2">
    <source>
        <dbReference type="ARBA" id="ARBA00011270"/>
    </source>
</evidence>
<keyword evidence="6 8" id="KW-0456">Lyase</keyword>
<feature type="active site" description="Proton acceptor" evidence="8">
    <location>
        <position position="56"/>
    </location>
</feature>
<keyword evidence="11" id="KW-1185">Reference proteome</keyword>
<dbReference type="GO" id="GO:0004834">
    <property type="term" value="F:tryptophan synthase activity"/>
    <property type="evidence" value="ECO:0007669"/>
    <property type="project" value="UniProtKB-EC"/>
</dbReference>
<organism evidence="10 11">
    <name type="scientific">Alkalibacillus salilacus</name>
    <dbReference type="NCBI Taxonomy" id="284582"/>
    <lineage>
        <taxon>Bacteria</taxon>
        <taxon>Bacillati</taxon>
        <taxon>Bacillota</taxon>
        <taxon>Bacilli</taxon>
        <taxon>Bacillales</taxon>
        <taxon>Bacillaceae</taxon>
        <taxon>Alkalibacillus</taxon>
    </lineage>
</organism>
<comment type="subunit">
    <text evidence="2 8">Tetramer of two alpha and two beta chains.</text>
</comment>
<evidence type="ECO:0000256" key="4">
    <source>
        <dbReference type="ARBA" id="ARBA00022822"/>
    </source>
</evidence>
<evidence type="ECO:0000313" key="10">
    <source>
        <dbReference type="EMBL" id="MDQ0159343.1"/>
    </source>
</evidence>
<name>A0ABT9VEE7_9BACI</name>
<reference evidence="10 11" key="1">
    <citation type="submission" date="2023-07" db="EMBL/GenBank/DDBJ databases">
        <title>Genomic Encyclopedia of Type Strains, Phase IV (KMG-IV): sequencing the most valuable type-strain genomes for metagenomic binning, comparative biology and taxonomic classification.</title>
        <authorList>
            <person name="Goeker M."/>
        </authorList>
    </citation>
    <scope>NUCLEOTIDE SEQUENCE [LARGE SCALE GENOMIC DNA]</scope>
    <source>
        <strain evidence="10 11">DSM 16460</strain>
    </source>
</reference>
<accession>A0ABT9VEE7</accession>